<dbReference type="InterPro" id="IPR053140">
    <property type="entry name" value="GDSL_Rv0518-like"/>
</dbReference>
<keyword evidence="2" id="KW-1185">Reference proteome</keyword>
<dbReference type="Proteomes" id="UP000005446">
    <property type="component" value="Unassembled WGS sequence"/>
</dbReference>
<proteinExistence type="predicted"/>
<name>H0EWV8_GLAL7</name>
<dbReference type="Pfam" id="PF00657">
    <property type="entry name" value="Lipase_GDSL"/>
    <property type="match status" value="1"/>
</dbReference>
<dbReference type="AlphaFoldDB" id="H0EWV8"/>
<reference evidence="1 2" key="1">
    <citation type="journal article" date="2012" name="Eukaryot. Cell">
        <title>Genome sequence of the fungus Glarea lozoyensis: the first genome sequence of a species from the Helotiaceae family.</title>
        <authorList>
            <person name="Youssar L."/>
            <person name="Gruening B.A."/>
            <person name="Erxleben A."/>
            <person name="Guenther S."/>
            <person name="Huettel W."/>
        </authorList>
    </citation>
    <scope>NUCLEOTIDE SEQUENCE [LARGE SCALE GENOMIC DNA]</scope>
    <source>
        <strain evidence="2">ATCC 74030 / MF5533</strain>
    </source>
</reference>
<dbReference type="HOGENOM" id="CLU_1627217_0_0_1"/>
<dbReference type="GO" id="GO:0016788">
    <property type="term" value="F:hydrolase activity, acting on ester bonds"/>
    <property type="evidence" value="ECO:0007669"/>
    <property type="project" value="InterPro"/>
</dbReference>
<sequence length="163" mass="17884">MHDLQSIQNAIRGRTMDNRETQLPHIQEAERLLDSITDGRGSTTNLNNRWPDLLVPRLLSRPQTSQISVINQAAGGNRILNDGLGPNTLARLDRDVLAQGGVEYAMIFEGVNDIGTAATDATTQKTVGDRLISAFKQITTRLRTADITASHTATRNAKILVRE</sequence>
<dbReference type="SUPFAM" id="SSF52266">
    <property type="entry name" value="SGNH hydrolase"/>
    <property type="match status" value="1"/>
</dbReference>
<dbReference type="InterPro" id="IPR001087">
    <property type="entry name" value="GDSL"/>
</dbReference>
<comment type="caution">
    <text evidence="1">The sequence shown here is derived from an EMBL/GenBank/DDBJ whole genome shotgun (WGS) entry which is preliminary data.</text>
</comment>
<accession>H0EWV8</accession>
<dbReference type="EMBL" id="AGUE01000214">
    <property type="protein sequence ID" value="EHK96958.1"/>
    <property type="molecule type" value="Genomic_DNA"/>
</dbReference>
<dbReference type="InParanoid" id="H0EWV8"/>
<dbReference type="OrthoDB" id="10071171at2759"/>
<gene>
    <name evidence="1" type="ORF">M7I_7283</name>
</gene>
<dbReference type="InterPro" id="IPR036514">
    <property type="entry name" value="SGNH_hydro_sf"/>
</dbReference>
<evidence type="ECO:0000313" key="1">
    <source>
        <dbReference type="EMBL" id="EHK96958.1"/>
    </source>
</evidence>
<organism evidence="1 2">
    <name type="scientific">Glarea lozoyensis (strain ATCC 74030 / MF5533)</name>
    <dbReference type="NCBI Taxonomy" id="1104152"/>
    <lineage>
        <taxon>Eukaryota</taxon>
        <taxon>Fungi</taxon>
        <taxon>Dikarya</taxon>
        <taxon>Ascomycota</taxon>
        <taxon>Pezizomycotina</taxon>
        <taxon>Leotiomycetes</taxon>
        <taxon>Helotiales</taxon>
        <taxon>Helotiaceae</taxon>
        <taxon>Glarea</taxon>
    </lineage>
</organism>
<dbReference type="PANTHER" id="PTHR43784:SF3">
    <property type="entry name" value="GDSL FAMILY LIPASE"/>
    <property type="match status" value="1"/>
</dbReference>
<dbReference type="PANTHER" id="PTHR43784">
    <property type="entry name" value="GDSL-LIKE LIPASE/ACYLHYDROLASE, PUTATIVE (AFU_ORTHOLOGUE AFUA_2G00820)-RELATED"/>
    <property type="match status" value="1"/>
</dbReference>
<dbReference type="Gene3D" id="3.40.50.1110">
    <property type="entry name" value="SGNH hydrolase"/>
    <property type="match status" value="1"/>
</dbReference>
<evidence type="ECO:0000313" key="2">
    <source>
        <dbReference type="Proteomes" id="UP000005446"/>
    </source>
</evidence>
<protein>
    <submittedName>
        <fullName evidence="1">Uncharacterized protein</fullName>
    </submittedName>
</protein>